<dbReference type="InterPro" id="IPR000182">
    <property type="entry name" value="GNAT_dom"/>
</dbReference>
<gene>
    <name evidence="2" type="ORF">OEV82_11140</name>
</gene>
<dbReference type="CDD" id="cd04301">
    <property type="entry name" value="NAT_SF"/>
    <property type="match status" value="1"/>
</dbReference>
<evidence type="ECO:0000313" key="2">
    <source>
        <dbReference type="EMBL" id="MCU9594994.1"/>
    </source>
</evidence>
<dbReference type="PANTHER" id="PTHR43415">
    <property type="entry name" value="SPERMIDINE N(1)-ACETYLTRANSFERASE"/>
    <property type="match status" value="1"/>
</dbReference>
<evidence type="ECO:0000313" key="3">
    <source>
        <dbReference type="Proteomes" id="UP001208656"/>
    </source>
</evidence>
<proteinExistence type="predicted"/>
<sequence length="166" mass="19559">MRMIIRECNNHDAEKFLQMLQQLDKETKFMLFEPGERKTTVEQMQKSIESIVKSNSLQLVVEDKDKIVGFLLARRGTLQRNKHCAYVVIGILEKYRGRKIGQRLFMKMEEWAKISDIHRLELTVMTHNKAAIKLYEKMGFKKEGIKEKSLVVDGKFVDEFYMAKII</sequence>
<dbReference type="InterPro" id="IPR016181">
    <property type="entry name" value="Acyl_CoA_acyltransferase"/>
</dbReference>
<evidence type="ECO:0000259" key="1">
    <source>
        <dbReference type="PROSITE" id="PS51186"/>
    </source>
</evidence>
<dbReference type="PANTHER" id="PTHR43415:SF3">
    <property type="entry name" value="GNAT-FAMILY ACETYLTRANSFERASE"/>
    <property type="match status" value="1"/>
</dbReference>
<reference evidence="2 3" key="1">
    <citation type="submission" date="2022-10" db="EMBL/GenBank/DDBJ databases">
        <title>Description of Fervidibacillus gen. nov. in the family Fervidibacillaceae fam. nov. with two species, Fervidibacillus albus sp. nov., and Fervidibacillus halotolerans sp. nov., isolated from tidal flat sediments.</title>
        <authorList>
            <person name="Kwon K.K."/>
            <person name="Yang S.-H."/>
        </authorList>
    </citation>
    <scope>NUCLEOTIDE SEQUENCE [LARGE SCALE GENOMIC DNA]</scope>
    <source>
        <strain evidence="2 3">DSM 23332</strain>
    </source>
</reference>
<dbReference type="Proteomes" id="UP001208656">
    <property type="component" value="Unassembled WGS sequence"/>
</dbReference>
<accession>A0ABT2WH37</accession>
<comment type="caution">
    <text evidence="2">The sequence shown here is derived from an EMBL/GenBank/DDBJ whole genome shotgun (WGS) entry which is preliminary data.</text>
</comment>
<organism evidence="2 3">
    <name type="scientific">Pallidibacillus thermolactis</name>
    <dbReference type="NCBI Taxonomy" id="251051"/>
    <lineage>
        <taxon>Bacteria</taxon>
        <taxon>Bacillati</taxon>
        <taxon>Bacillota</taxon>
        <taxon>Bacilli</taxon>
        <taxon>Bacillales</taxon>
        <taxon>Bacillaceae</taxon>
        <taxon>Pallidibacillus</taxon>
    </lineage>
</organism>
<dbReference type="Gene3D" id="3.40.630.30">
    <property type="match status" value="1"/>
</dbReference>
<protein>
    <submittedName>
        <fullName evidence="2">GNAT family N-acetyltransferase</fullName>
    </submittedName>
</protein>
<dbReference type="EMBL" id="JAOUSE010000035">
    <property type="protein sequence ID" value="MCU9594994.1"/>
    <property type="molecule type" value="Genomic_DNA"/>
</dbReference>
<feature type="domain" description="N-acetyltransferase" evidence="1">
    <location>
        <begin position="3"/>
        <end position="166"/>
    </location>
</feature>
<keyword evidence="3" id="KW-1185">Reference proteome</keyword>
<dbReference type="SUPFAM" id="SSF55729">
    <property type="entry name" value="Acyl-CoA N-acyltransferases (Nat)"/>
    <property type="match status" value="1"/>
</dbReference>
<name>A0ABT2WH37_9BACI</name>
<dbReference type="Pfam" id="PF00583">
    <property type="entry name" value="Acetyltransf_1"/>
    <property type="match status" value="1"/>
</dbReference>
<dbReference type="PROSITE" id="PS51186">
    <property type="entry name" value="GNAT"/>
    <property type="match status" value="1"/>
</dbReference>